<proteinExistence type="predicted"/>
<dbReference type="EMBL" id="JADNYJ010000742">
    <property type="protein sequence ID" value="KAF8868242.1"/>
    <property type="molecule type" value="Genomic_DNA"/>
</dbReference>
<keyword evidence="2" id="KW-1185">Reference proteome</keyword>
<comment type="caution">
    <text evidence="1">The sequence shown here is derived from an EMBL/GenBank/DDBJ whole genome shotgun (WGS) entry which is preliminary data.</text>
</comment>
<evidence type="ECO:0000313" key="2">
    <source>
        <dbReference type="Proteomes" id="UP000724874"/>
    </source>
</evidence>
<name>A0A9P5N718_GYMJU</name>
<sequence>MGKRHPIWQYFIAGTKQNGSHLQAHCIGCVEAQQPEGLAIDLTNDDLEKLKLSSESWVMKVCSRLMPSTPMNTRSIVLVCPVLLYHQRYCYAQPGSMLQQDWAVR</sequence>
<evidence type="ECO:0000313" key="1">
    <source>
        <dbReference type="EMBL" id="KAF8868242.1"/>
    </source>
</evidence>
<accession>A0A9P5N718</accession>
<dbReference type="Proteomes" id="UP000724874">
    <property type="component" value="Unassembled WGS sequence"/>
</dbReference>
<dbReference type="OrthoDB" id="3050834at2759"/>
<dbReference type="AlphaFoldDB" id="A0A9P5N718"/>
<gene>
    <name evidence="1" type="ORF">CPB84DRAFT_1393705</name>
</gene>
<organism evidence="1 2">
    <name type="scientific">Gymnopilus junonius</name>
    <name type="common">Spectacular rustgill mushroom</name>
    <name type="synonym">Gymnopilus spectabilis subsp. junonius</name>
    <dbReference type="NCBI Taxonomy" id="109634"/>
    <lineage>
        <taxon>Eukaryota</taxon>
        <taxon>Fungi</taxon>
        <taxon>Dikarya</taxon>
        <taxon>Basidiomycota</taxon>
        <taxon>Agaricomycotina</taxon>
        <taxon>Agaricomycetes</taxon>
        <taxon>Agaricomycetidae</taxon>
        <taxon>Agaricales</taxon>
        <taxon>Agaricineae</taxon>
        <taxon>Hymenogastraceae</taxon>
        <taxon>Gymnopilus</taxon>
    </lineage>
</organism>
<reference evidence="1" key="1">
    <citation type="submission" date="2020-11" db="EMBL/GenBank/DDBJ databases">
        <authorList>
            <consortium name="DOE Joint Genome Institute"/>
            <person name="Ahrendt S."/>
            <person name="Riley R."/>
            <person name="Andreopoulos W."/>
            <person name="LaButti K."/>
            <person name="Pangilinan J."/>
            <person name="Ruiz-duenas F.J."/>
            <person name="Barrasa J.M."/>
            <person name="Sanchez-Garcia M."/>
            <person name="Camarero S."/>
            <person name="Miyauchi S."/>
            <person name="Serrano A."/>
            <person name="Linde D."/>
            <person name="Babiker R."/>
            <person name="Drula E."/>
            <person name="Ayuso-Fernandez I."/>
            <person name="Pacheco R."/>
            <person name="Padilla G."/>
            <person name="Ferreira P."/>
            <person name="Barriuso J."/>
            <person name="Kellner H."/>
            <person name="Castanera R."/>
            <person name="Alfaro M."/>
            <person name="Ramirez L."/>
            <person name="Pisabarro A.G."/>
            <person name="Kuo A."/>
            <person name="Tritt A."/>
            <person name="Lipzen A."/>
            <person name="He G."/>
            <person name="Yan M."/>
            <person name="Ng V."/>
            <person name="Cullen D."/>
            <person name="Martin F."/>
            <person name="Rosso M.-N."/>
            <person name="Henrissat B."/>
            <person name="Hibbett D."/>
            <person name="Martinez A.T."/>
            <person name="Grigoriev I.V."/>
        </authorList>
    </citation>
    <scope>NUCLEOTIDE SEQUENCE</scope>
    <source>
        <strain evidence="1">AH 44721</strain>
    </source>
</reference>
<protein>
    <submittedName>
        <fullName evidence="1">Uncharacterized protein</fullName>
    </submittedName>
</protein>